<dbReference type="InterPro" id="IPR014710">
    <property type="entry name" value="RmlC-like_jellyroll"/>
</dbReference>
<organism evidence="7 8">
    <name type="scientific">Paenibacillus baimaensis</name>
    <dbReference type="NCBI Taxonomy" id="2982185"/>
    <lineage>
        <taxon>Bacteria</taxon>
        <taxon>Bacillati</taxon>
        <taxon>Bacillota</taxon>
        <taxon>Bacilli</taxon>
        <taxon>Bacillales</taxon>
        <taxon>Paenibacillaceae</taxon>
        <taxon>Paenibacillus</taxon>
    </lineage>
</organism>
<protein>
    <submittedName>
        <fullName evidence="7">Crp/Fnr family transcriptional regulator</fullName>
    </submittedName>
</protein>
<proteinExistence type="predicted"/>
<dbReference type="InterPro" id="IPR012318">
    <property type="entry name" value="HTH_CRP"/>
</dbReference>
<dbReference type="SUPFAM" id="SSF51206">
    <property type="entry name" value="cAMP-binding domain-like"/>
    <property type="match status" value="1"/>
</dbReference>
<dbReference type="EMBL" id="JAOQIO010000011">
    <property type="protein sequence ID" value="MCU6791600.1"/>
    <property type="molecule type" value="Genomic_DNA"/>
</dbReference>
<dbReference type="PANTHER" id="PTHR24567:SF74">
    <property type="entry name" value="HTH-TYPE TRANSCRIPTIONAL REGULATOR ARCR"/>
    <property type="match status" value="1"/>
</dbReference>
<dbReference type="RefSeq" id="WP_262683132.1">
    <property type="nucleotide sequence ID" value="NZ_JAOQIO010000011.1"/>
</dbReference>
<accession>A0ABT2UAE8</accession>
<evidence type="ECO:0000256" key="4">
    <source>
        <dbReference type="ARBA" id="ARBA00023163"/>
    </source>
</evidence>
<dbReference type="InterPro" id="IPR036388">
    <property type="entry name" value="WH-like_DNA-bd_sf"/>
</dbReference>
<dbReference type="Pfam" id="PF13545">
    <property type="entry name" value="HTH_Crp_2"/>
    <property type="match status" value="1"/>
</dbReference>
<evidence type="ECO:0000256" key="1">
    <source>
        <dbReference type="ARBA" id="ARBA00023015"/>
    </source>
</evidence>
<dbReference type="InterPro" id="IPR050397">
    <property type="entry name" value="Env_Response_Regulators"/>
</dbReference>
<dbReference type="InterPro" id="IPR000595">
    <property type="entry name" value="cNMP-bd_dom"/>
</dbReference>
<keyword evidence="4" id="KW-0804">Transcription</keyword>
<comment type="caution">
    <text evidence="7">The sequence shown here is derived from an EMBL/GenBank/DDBJ whole genome shotgun (WGS) entry which is preliminary data.</text>
</comment>
<gene>
    <name evidence="7" type="ORF">OB236_05600</name>
</gene>
<dbReference type="Proteomes" id="UP001652445">
    <property type="component" value="Unassembled WGS sequence"/>
</dbReference>
<keyword evidence="8" id="KW-1185">Reference proteome</keyword>
<dbReference type="CDD" id="cd00038">
    <property type="entry name" value="CAP_ED"/>
    <property type="match status" value="1"/>
</dbReference>
<dbReference type="SUPFAM" id="SSF46785">
    <property type="entry name" value="Winged helix' DNA-binding domain"/>
    <property type="match status" value="1"/>
</dbReference>
<dbReference type="PANTHER" id="PTHR24567">
    <property type="entry name" value="CRP FAMILY TRANSCRIPTIONAL REGULATORY PROTEIN"/>
    <property type="match status" value="1"/>
</dbReference>
<dbReference type="SMART" id="SM00419">
    <property type="entry name" value="HTH_CRP"/>
    <property type="match status" value="1"/>
</dbReference>
<evidence type="ECO:0000259" key="5">
    <source>
        <dbReference type="PROSITE" id="PS50042"/>
    </source>
</evidence>
<evidence type="ECO:0000313" key="8">
    <source>
        <dbReference type="Proteomes" id="UP001652445"/>
    </source>
</evidence>
<dbReference type="InterPro" id="IPR036390">
    <property type="entry name" value="WH_DNA-bd_sf"/>
</dbReference>
<dbReference type="Pfam" id="PF00027">
    <property type="entry name" value="cNMP_binding"/>
    <property type="match status" value="1"/>
</dbReference>
<keyword evidence="1" id="KW-0805">Transcription regulation</keyword>
<dbReference type="PROSITE" id="PS50042">
    <property type="entry name" value="CNMP_BINDING_3"/>
    <property type="match status" value="1"/>
</dbReference>
<evidence type="ECO:0000313" key="7">
    <source>
        <dbReference type="EMBL" id="MCU6791600.1"/>
    </source>
</evidence>
<evidence type="ECO:0000256" key="2">
    <source>
        <dbReference type="ARBA" id="ARBA00023125"/>
    </source>
</evidence>
<dbReference type="PROSITE" id="PS51063">
    <property type="entry name" value="HTH_CRP_2"/>
    <property type="match status" value="1"/>
</dbReference>
<dbReference type="InterPro" id="IPR018490">
    <property type="entry name" value="cNMP-bd_dom_sf"/>
</dbReference>
<feature type="domain" description="HTH crp-type" evidence="6">
    <location>
        <begin position="151"/>
        <end position="215"/>
    </location>
</feature>
<feature type="domain" description="Cyclic nucleotide-binding" evidence="5">
    <location>
        <begin position="43"/>
        <end position="137"/>
    </location>
</feature>
<keyword evidence="3" id="KW-0010">Activator</keyword>
<evidence type="ECO:0000256" key="3">
    <source>
        <dbReference type="ARBA" id="ARBA00023159"/>
    </source>
</evidence>
<dbReference type="Gene3D" id="1.10.10.10">
    <property type="entry name" value="Winged helix-like DNA-binding domain superfamily/Winged helix DNA-binding domain"/>
    <property type="match status" value="1"/>
</dbReference>
<sequence length="225" mass="25598">MTNLNDQQRDHIQQVFPVFSHVPDESWDLAQLVRVTSSTPHSIREGHMLQHAMFIMDGWIRVFKISSSGKEITLYRVGSGQCCVLMMASILGETEYEASVSIEAATEVLLLPVAQFRTWMNTHQPIRQYIFKQFIDRMTNVTHLLENVAFQSIPYRIAEYLLLQSAQTSSVFITHERLAVELGSSREVITRTLKDLAAKKAIVLGRGRITISDRSILNLIINPLL</sequence>
<dbReference type="Gene3D" id="2.60.120.10">
    <property type="entry name" value="Jelly Rolls"/>
    <property type="match status" value="1"/>
</dbReference>
<reference evidence="7 8" key="1">
    <citation type="submission" date="2022-09" db="EMBL/GenBank/DDBJ databases">
        <authorList>
            <person name="Han X.L."/>
            <person name="Wang Q."/>
            <person name="Lu T."/>
        </authorList>
    </citation>
    <scope>NUCLEOTIDE SEQUENCE [LARGE SCALE GENOMIC DNA]</scope>
    <source>
        <strain evidence="7 8">WQ 127069</strain>
    </source>
</reference>
<name>A0ABT2UAE8_9BACL</name>
<keyword evidence="2" id="KW-0238">DNA-binding</keyword>
<evidence type="ECO:0000259" key="6">
    <source>
        <dbReference type="PROSITE" id="PS51063"/>
    </source>
</evidence>